<gene>
    <name evidence="6" type="ORF">ACETRX_30660</name>
</gene>
<dbReference type="Pfam" id="PF03466">
    <property type="entry name" value="LysR_substrate"/>
    <property type="match status" value="1"/>
</dbReference>
<keyword evidence="3" id="KW-0238">DNA-binding</keyword>
<evidence type="ECO:0000313" key="6">
    <source>
        <dbReference type="EMBL" id="MFC2254028.1"/>
    </source>
</evidence>
<dbReference type="PRINTS" id="PR00039">
    <property type="entry name" value="HTHLYSR"/>
</dbReference>
<dbReference type="Proteomes" id="UP001595190">
    <property type="component" value="Unassembled WGS sequence"/>
</dbReference>
<comment type="similarity">
    <text evidence="1">Belongs to the LysR transcriptional regulatory family.</text>
</comment>
<evidence type="ECO:0000256" key="2">
    <source>
        <dbReference type="ARBA" id="ARBA00023015"/>
    </source>
</evidence>
<name>A0ABV6ZPD5_9HYPH</name>
<dbReference type="Pfam" id="PF00126">
    <property type="entry name" value="HTH_1"/>
    <property type="match status" value="1"/>
</dbReference>
<dbReference type="InterPro" id="IPR036390">
    <property type="entry name" value="WH_DNA-bd_sf"/>
</dbReference>
<dbReference type="SUPFAM" id="SSF53850">
    <property type="entry name" value="Periplasmic binding protein-like II"/>
    <property type="match status" value="1"/>
</dbReference>
<comment type="caution">
    <text evidence="6">The sequence shown here is derived from an EMBL/GenBank/DDBJ whole genome shotgun (WGS) entry which is preliminary data.</text>
</comment>
<accession>A0ABV6ZPD5</accession>
<organism evidence="6 7">
    <name type="scientific">Labrys neptuniae</name>
    <dbReference type="NCBI Taxonomy" id="376174"/>
    <lineage>
        <taxon>Bacteria</taxon>
        <taxon>Pseudomonadati</taxon>
        <taxon>Pseudomonadota</taxon>
        <taxon>Alphaproteobacteria</taxon>
        <taxon>Hyphomicrobiales</taxon>
        <taxon>Xanthobacteraceae</taxon>
        <taxon>Labrys</taxon>
    </lineage>
</organism>
<evidence type="ECO:0000259" key="5">
    <source>
        <dbReference type="PROSITE" id="PS50931"/>
    </source>
</evidence>
<evidence type="ECO:0000313" key="7">
    <source>
        <dbReference type="Proteomes" id="UP001595190"/>
    </source>
</evidence>
<evidence type="ECO:0000256" key="3">
    <source>
        <dbReference type="ARBA" id="ARBA00023125"/>
    </source>
</evidence>
<keyword evidence="4" id="KW-0804">Transcription</keyword>
<dbReference type="PANTHER" id="PTHR30346:SF0">
    <property type="entry name" value="HCA OPERON TRANSCRIPTIONAL ACTIVATOR HCAR"/>
    <property type="match status" value="1"/>
</dbReference>
<evidence type="ECO:0000256" key="1">
    <source>
        <dbReference type="ARBA" id="ARBA00009437"/>
    </source>
</evidence>
<dbReference type="PROSITE" id="PS50931">
    <property type="entry name" value="HTH_LYSR"/>
    <property type="match status" value="1"/>
</dbReference>
<dbReference type="SUPFAM" id="SSF46785">
    <property type="entry name" value="Winged helix' DNA-binding domain"/>
    <property type="match status" value="1"/>
</dbReference>
<dbReference type="CDD" id="cd08414">
    <property type="entry name" value="PBP2_LTTR_aromatics_like"/>
    <property type="match status" value="1"/>
</dbReference>
<proteinExistence type="inferred from homology"/>
<dbReference type="InterPro" id="IPR000847">
    <property type="entry name" value="LysR_HTH_N"/>
</dbReference>
<dbReference type="PANTHER" id="PTHR30346">
    <property type="entry name" value="TRANSCRIPTIONAL DUAL REGULATOR HCAR-RELATED"/>
    <property type="match status" value="1"/>
</dbReference>
<dbReference type="Gene3D" id="3.40.190.10">
    <property type="entry name" value="Periplasmic binding protein-like II"/>
    <property type="match status" value="2"/>
</dbReference>
<keyword evidence="2" id="KW-0805">Transcription regulation</keyword>
<feature type="domain" description="HTH lysR-type" evidence="5">
    <location>
        <begin position="20"/>
        <end position="77"/>
    </location>
</feature>
<evidence type="ECO:0000256" key="4">
    <source>
        <dbReference type="ARBA" id="ARBA00023163"/>
    </source>
</evidence>
<dbReference type="EMBL" id="JBHGPK010000026">
    <property type="protein sequence ID" value="MFC2254028.1"/>
    <property type="molecule type" value="Genomic_DNA"/>
</dbReference>
<protein>
    <submittedName>
        <fullName evidence="6">LysR substrate-binding domain-containing protein</fullName>
    </submittedName>
</protein>
<dbReference type="InterPro" id="IPR005119">
    <property type="entry name" value="LysR_subst-bd"/>
</dbReference>
<dbReference type="RefSeq" id="WP_394314810.1">
    <property type="nucleotide sequence ID" value="NZ_JBHGPK010000026.1"/>
</dbReference>
<sequence length="334" mass="37038">MHDRRSTVFLERWRSGQNSIDLRQLRYIILAAKHHSFRRAAASLNIQPSAISRRIRDLEFRLGTALFIRSSTGVEITKQGREFLERAQPVLEELDAATMAISTEACETLRIGISPATNPRLLHILLDTLGSQYPAIQEALFESEEEENMALVLRGRLDVAIAAAKSPPSHYHSIPLWHEDVFVIVPADHRLATLPSIGIADLLQYSLSISKDEPASQIIDALRWRDREAATPIPIEVCDQGRLALLSQIALGRRLGLCGEAATAMSFPGLTFRPIAKLFCPLTFSAICLSDNNKPALRNFLQIARSLTFVRQASYGRPPLAPLGCFDAGTHGRT</sequence>
<reference evidence="6 7" key="1">
    <citation type="submission" date="2024-09" db="EMBL/GenBank/DDBJ databases">
        <title>Description of Labrys sedimenti sp. nov., isolated from a diclofenac-degrading enrichment culture, and genome-based reclassification of Labrys portucalensis as a later heterotypic synonym of Labrys neptuniae.</title>
        <authorList>
            <person name="Tancsics A."/>
            <person name="Csepanyi A."/>
        </authorList>
    </citation>
    <scope>NUCLEOTIDE SEQUENCE [LARGE SCALE GENOMIC DNA]</scope>
    <source>
        <strain evidence="6 7">LMG 23412</strain>
    </source>
</reference>
<dbReference type="Gene3D" id="1.10.10.10">
    <property type="entry name" value="Winged helix-like DNA-binding domain superfamily/Winged helix DNA-binding domain"/>
    <property type="match status" value="1"/>
</dbReference>
<dbReference type="InterPro" id="IPR036388">
    <property type="entry name" value="WH-like_DNA-bd_sf"/>
</dbReference>